<organism evidence="2 3">
    <name type="scientific">Spongiibacter thalassae</name>
    <dbReference type="NCBI Taxonomy" id="2721624"/>
    <lineage>
        <taxon>Bacteria</taxon>
        <taxon>Pseudomonadati</taxon>
        <taxon>Pseudomonadota</taxon>
        <taxon>Gammaproteobacteria</taxon>
        <taxon>Cellvibrionales</taxon>
        <taxon>Spongiibacteraceae</taxon>
        <taxon>Spongiibacter</taxon>
    </lineage>
</organism>
<comment type="caution">
    <text evidence="2">The sequence shown here is derived from an EMBL/GenBank/DDBJ whole genome shotgun (WGS) entry which is preliminary data.</text>
</comment>
<accession>A0ABX1GDE8</accession>
<evidence type="ECO:0000259" key="1">
    <source>
        <dbReference type="Pfam" id="PF07866"/>
    </source>
</evidence>
<dbReference type="Pfam" id="PF07866">
    <property type="entry name" value="DUF1653"/>
    <property type="match status" value="1"/>
</dbReference>
<dbReference type="InterPro" id="IPR037135">
    <property type="entry name" value="DUF1653-like_dom_sf"/>
</dbReference>
<evidence type="ECO:0000313" key="3">
    <source>
        <dbReference type="Proteomes" id="UP000765845"/>
    </source>
</evidence>
<dbReference type="Proteomes" id="UP000765845">
    <property type="component" value="Unassembled WGS sequence"/>
</dbReference>
<sequence length="79" mass="9059">MKLSKSLATGRYRHYKGGEYRVYGVARHSESDELHVVYRPLYGDAELWLRPLAMFVENVTVDGVITPRFSLIEAESVDL</sequence>
<evidence type="ECO:0000313" key="2">
    <source>
        <dbReference type="EMBL" id="NKI17209.1"/>
    </source>
</evidence>
<keyword evidence="3" id="KW-1185">Reference proteome</keyword>
<protein>
    <submittedName>
        <fullName evidence="2">DUF1653 domain-containing protein</fullName>
    </submittedName>
</protein>
<dbReference type="InterPro" id="IPR023387">
    <property type="entry name" value="DUF1653-like_dom"/>
</dbReference>
<feature type="domain" description="DUF1653" evidence="1">
    <location>
        <begin position="10"/>
        <end position="70"/>
    </location>
</feature>
<name>A0ABX1GDE8_9GAMM</name>
<proteinExistence type="predicted"/>
<dbReference type="RefSeq" id="WP_168449725.1">
    <property type="nucleotide sequence ID" value="NZ_JAAWWK010000002.1"/>
</dbReference>
<reference evidence="2 3" key="1">
    <citation type="submission" date="2020-04" db="EMBL/GenBank/DDBJ databases">
        <authorList>
            <person name="Yoon J."/>
        </authorList>
    </citation>
    <scope>NUCLEOTIDE SEQUENCE [LARGE SCALE GENOMIC DNA]</scope>
    <source>
        <strain evidence="2 3">KMU-166</strain>
    </source>
</reference>
<dbReference type="Gene3D" id="2.30.30.320">
    <property type="entry name" value="DUF1653-like domain"/>
    <property type="match status" value="1"/>
</dbReference>
<dbReference type="EMBL" id="JAAWWK010000002">
    <property type="protein sequence ID" value="NKI17209.1"/>
    <property type="molecule type" value="Genomic_DNA"/>
</dbReference>
<gene>
    <name evidence="2" type="ORF">HCU74_07210</name>
</gene>